<sequence length="270" mass="30389">MEKNRSAKMRRPLRVKIISMGNAESGKSCIIKRYCEKRFVSKYLATIGIDYGVTKVSVKDRDVKVNIFDMAGHPIFYEVRNEFYRDSQGAILVFDIGNRVSFESLDTWVQEMRNEFGDKSESDNMVVCVCANKIDSRPRAVDEAEGRLWADSHGFHYFETSAQTGEGVTEMFQALFEGVVTTVENGGKKAPFTTQLGYTKEQIEVIQRLKNSKSDCERLGISPGATKDDINKAYRRLAVLLHPDKSVAPGSEEAFKILVSARTALLKRCS</sequence>
<keyword evidence="8" id="KW-1185">Reference proteome</keyword>
<evidence type="ECO:0000313" key="7">
    <source>
        <dbReference type="EMBL" id="KAK7091454.1"/>
    </source>
</evidence>
<name>A0AAN9AR16_9CAEN</name>
<evidence type="ECO:0000256" key="4">
    <source>
        <dbReference type="ARBA" id="ARBA00023134"/>
    </source>
</evidence>
<dbReference type="PRINTS" id="PR00449">
    <property type="entry name" value="RASTRNSFRMNG"/>
</dbReference>
<evidence type="ECO:0000256" key="5">
    <source>
        <dbReference type="ARBA" id="ARBA00023242"/>
    </source>
</evidence>
<dbReference type="InterPro" id="IPR036869">
    <property type="entry name" value="J_dom_sf"/>
</dbReference>
<proteinExistence type="inferred from homology"/>
<accession>A0AAN9AR16</accession>
<comment type="similarity">
    <text evidence="2">Belongs to the small GTPase superfamily. Rab family.</text>
</comment>
<dbReference type="InterPro" id="IPR001623">
    <property type="entry name" value="DnaJ_domain"/>
</dbReference>
<keyword evidence="3" id="KW-0547">Nucleotide-binding</keyword>
<dbReference type="Pfam" id="PF00226">
    <property type="entry name" value="DnaJ"/>
    <property type="match status" value="1"/>
</dbReference>
<dbReference type="EMBL" id="JBAMIC010000022">
    <property type="protein sequence ID" value="KAK7091454.1"/>
    <property type="molecule type" value="Genomic_DNA"/>
</dbReference>
<dbReference type="FunFam" id="3.40.50.300:FF:000697">
    <property type="entry name" value="DnaJ homolog subfamily C member 27"/>
    <property type="match status" value="1"/>
</dbReference>
<dbReference type="GO" id="GO:0003924">
    <property type="term" value="F:GTPase activity"/>
    <property type="evidence" value="ECO:0007669"/>
    <property type="project" value="InterPro"/>
</dbReference>
<comment type="subcellular location">
    <subcellularLocation>
        <location evidence="1">Nucleus</location>
    </subcellularLocation>
</comment>
<dbReference type="NCBIfam" id="TIGR00231">
    <property type="entry name" value="small_GTP"/>
    <property type="match status" value="1"/>
</dbReference>
<dbReference type="InterPro" id="IPR027417">
    <property type="entry name" value="P-loop_NTPase"/>
</dbReference>
<dbReference type="Gene3D" id="3.40.50.300">
    <property type="entry name" value="P-loop containing nucleotide triphosphate hydrolases"/>
    <property type="match status" value="1"/>
</dbReference>
<dbReference type="FunFam" id="1.10.287.110:FF:000019">
    <property type="entry name" value="dnaJ homolog subfamily C member 27"/>
    <property type="match status" value="1"/>
</dbReference>
<evidence type="ECO:0000313" key="8">
    <source>
        <dbReference type="Proteomes" id="UP001374579"/>
    </source>
</evidence>
<dbReference type="SUPFAM" id="SSF46565">
    <property type="entry name" value="Chaperone J-domain"/>
    <property type="match status" value="1"/>
</dbReference>
<dbReference type="PRINTS" id="PR00625">
    <property type="entry name" value="JDOMAIN"/>
</dbReference>
<dbReference type="SMART" id="SM00175">
    <property type="entry name" value="RAB"/>
    <property type="match status" value="1"/>
</dbReference>
<dbReference type="InterPro" id="IPR005225">
    <property type="entry name" value="Small_GTP-bd"/>
</dbReference>
<dbReference type="Proteomes" id="UP001374579">
    <property type="component" value="Unassembled WGS sequence"/>
</dbReference>
<dbReference type="SMART" id="SM00174">
    <property type="entry name" value="RHO"/>
    <property type="match status" value="1"/>
</dbReference>
<dbReference type="Pfam" id="PF00071">
    <property type="entry name" value="Ras"/>
    <property type="match status" value="1"/>
</dbReference>
<dbReference type="InterPro" id="IPR001806">
    <property type="entry name" value="Small_GTPase"/>
</dbReference>
<dbReference type="AlphaFoldDB" id="A0AAN9AR16"/>
<dbReference type="SMART" id="SM00173">
    <property type="entry name" value="RAS"/>
    <property type="match status" value="1"/>
</dbReference>
<protein>
    <recommendedName>
        <fullName evidence="6">J domain-containing protein</fullName>
    </recommendedName>
</protein>
<gene>
    <name evidence="7" type="ORF">V1264_009134</name>
</gene>
<dbReference type="SMART" id="SM00176">
    <property type="entry name" value="RAN"/>
    <property type="match status" value="1"/>
</dbReference>
<keyword evidence="5" id="KW-0539">Nucleus</keyword>
<dbReference type="InterPro" id="IPR050209">
    <property type="entry name" value="Rab_GTPases_membrane_traffic"/>
</dbReference>
<feature type="domain" description="J" evidence="6">
    <location>
        <begin position="214"/>
        <end position="270"/>
    </location>
</feature>
<dbReference type="Gene3D" id="1.10.287.110">
    <property type="entry name" value="DnaJ domain"/>
    <property type="match status" value="1"/>
</dbReference>
<dbReference type="PROSITE" id="PS50076">
    <property type="entry name" value="DNAJ_2"/>
    <property type="match status" value="1"/>
</dbReference>
<dbReference type="CDD" id="cd04119">
    <property type="entry name" value="RJL"/>
    <property type="match status" value="1"/>
</dbReference>
<organism evidence="7 8">
    <name type="scientific">Littorina saxatilis</name>
    <dbReference type="NCBI Taxonomy" id="31220"/>
    <lineage>
        <taxon>Eukaryota</taxon>
        <taxon>Metazoa</taxon>
        <taxon>Spiralia</taxon>
        <taxon>Lophotrochozoa</taxon>
        <taxon>Mollusca</taxon>
        <taxon>Gastropoda</taxon>
        <taxon>Caenogastropoda</taxon>
        <taxon>Littorinimorpha</taxon>
        <taxon>Littorinoidea</taxon>
        <taxon>Littorinidae</taxon>
        <taxon>Littorina</taxon>
    </lineage>
</organism>
<evidence type="ECO:0000259" key="6">
    <source>
        <dbReference type="PROSITE" id="PS50076"/>
    </source>
</evidence>
<dbReference type="CDD" id="cd06257">
    <property type="entry name" value="DnaJ"/>
    <property type="match status" value="1"/>
</dbReference>
<evidence type="ECO:0000256" key="2">
    <source>
        <dbReference type="ARBA" id="ARBA00006270"/>
    </source>
</evidence>
<dbReference type="PROSITE" id="PS51421">
    <property type="entry name" value="RAS"/>
    <property type="match status" value="1"/>
</dbReference>
<dbReference type="PANTHER" id="PTHR47979">
    <property type="entry name" value="DRAB11-RELATED"/>
    <property type="match status" value="1"/>
</dbReference>
<dbReference type="SMART" id="SM00271">
    <property type="entry name" value="DnaJ"/>
    <property type="match status" value="1"/>
</dbReference>
<dbReference type="PROSITE" id="PS51419">
    <property type="entry name" value="RAB"/>
    <property type="match status" value="1"/>
</dbReference>
<evidence type="ECO:0000256" key="3">
    <source>
        <dbReference type="ARBA" id="ARBA00022741"/>
    </source>
</evidence>
<evidence type="ECO:0000256" key="1">
    <source>
        <dbReference type="ARBA" id="ARBA00004123"/>
    </source>
</evidence>
<dbReference type="SUPFAM" id="SSF52540">
    <property type="entry name" value="P-loop containing nucleoside triphosphate hydrolases"/>
    <property type="match status" value="1"/>
</dbReference>
<comment type="caution">
    <text evidence="7">The sequence shown here is derived from an EMBL/GenBank/DDBJ whole genome shotgun (WGS) entry which is preliminary data.</text>
</comment>
<reference evidence="7 8" key="1">
    <citation type="submission" date="2024-02" db="EMBL/GenBank/DDBJ databases">
        <title>Chromosome-scale genome assembly of the rough periwinkle Littorina saxatilis.</title>
        <authorList>
            <person name="De Jode A."/>
            <person name="Faria R."/>
            <person name="Formenti G."/>
            <person name="Sims Y."/>
            <person name="Smith T.P."/>
            <person name="Tracey A."/>
            <person name="Wood J.M.D."/>
            <person name="Zagrodzka Z.B."/>
            <person name="Johannesson K."/>
            <person name="Butlin R.K."/>
            <person name="Leder E.H."/>
        </authorList>
    </citation>
    <scope>NUCLEOTIDE SEQUENCE [LARGE SCALE GENOMIC DNA]</scope>
    <source>
        <strain evidence="7">Snail1</strain>
        <tissue evidence="7">Muscle</tissue>
    </source>
</reference>
<dbReference type="GO" id="GO:0005525">
    <property type="term" value="F:GTP binding"/>
    <property type="evidence" value="ECO:0007669"/>
    <property type="project" value="UniProtKB-KW"/>
</dbReference>
<dbReference type="GO" id="GO:0005634">
    <property type="term" value="C:nucleus"/>
    <property type="evidence" value="ECO:0007669"/>
    <property type="project" value="UniProtKB-SubCell"/>
</dbReference>
<keyword evidence="4" id="KW-0342">GTP-binding</keyword>